<dbReference type="InterPro" id="IPR036873">
    <property type="entry name" value="Rhodanese-like_dom_sf"/>
</dbReference>
<comment type="caution">
    <text evidence="2">The sequence shown here is derived from an EMBL/GenBank/DDBJ whole genome shotgun (WGS) entry which is preliminary data.</text>
</comment>
<evidence type="ECO:0000313" key="3">
    <source>
        <dbReference type="Proteomes" id="UP000775213"/>
    </source>
</evidence>
<sequence>MLAANSFTNPWLLNTASKSLWCPSSLVANPFPLPLASKSCFSQSPVGRFGVKCTATKPPKSPAEEDWKVKREVLLQKRVRSVEVKEALRLQTENSFLILDVRPEAEFKEAHAPGAINIQIYRLIKEWTPWDIARRAAFLFFGIVSGTEENPEFIEIVESRLDKDAKIIVACSSGGTMRPSQNLPQGQQSRSLIAAYLLVLNGYKNVYHLDGGLYNWFKEGLPSISEE</sequence>
<evidence type="ECO:0000259" key="1">
    <source>
        <dbReference type="PROSITE" id="PS50206"/>
    </source>
</evidence>
<dbReference type="PANTHER" id="PTHR44920">
    <property type="entry name" value="RHODANESE-LIKE DOMAIN-CONTAINING PROTEIN 14, CHLOROPLASTIC-RELATED"/>
    <property type="match status" value="1"/>
</dbReference>
<dbReference type="Proteomes" id="UP000775213">
    <property type="component" value="Unassembled WGS sequence"/>
</dbReference>
<dbReference type="SMART" id="SM00450">
    <property type="entry name" value="RHOD"/>
    <property type="match status" value="1"/>
</dbReference>
<protein>
    <recommendedName>
        <fullName evidence="1">Rhodanese domain-containing protein</fullName>
    </recommendedName>
</protein>
<gene>
    <name evidence="2" type="ORF">IEQ34_001224</name>
</gene>
<dbReference type="EMBL" id="JAGFBR010000002">
    <property type="protein sequence ID" value="KAH0469666.1"/>
    <property type="molecule type" value="Genomic_DNA"/>
</dbReference>
<dbReference type="Gene3D" id="3.40.250.10">
    <property type="entry name" value="Rhodanese-like domain"/>
    <property type="match status" value="1"/>
</dbReference>
<dbReference type="GO" id="GO:0009507">
    <property type="term" value="C:chloroplast"/>
    <property type="evidence" value="ECO:0007669"/>
    <property type="project" value="TreeGrafter"/>
</dbReference>
<keyword evidence="3" id="KW-1185">Reference proteome</keyword>
<dbReference type="PANTHER" id="PTHR44920:SF1">
    <property type="entry name" value="RHODANESE-LIKE DOMAIN-CONTAINING PROTEIN 14, CHLOROPLASTIC"/>
    <property type="match status" value="1"/>
</dbReference>
<reference evidence="2 3" key="1">
    <citation type="journal article" date="2021" name="Hortic Res">
        <title>Chromosome-scale assembly of the Dendrobium chrysotoxum genome enhances the understanding of orchid evolution.</title>
        <authorList>
            <person name="Zhang Y."/>
            <person name="Zhang G.Q."/>
            <person name="Zhang D."/>
            <person name="Liu X.D."/>
            <person name="Xu X.Y."/>
            <person name="Sun W.H."/>
            <person name="Yu X."/>
            <person name="Zhu X."/>
            <person name="Wang Z.W."/>
            <person name="Zhao X."/>
            <person name="Zhong W.Y."/>
            <person name="Chen H."/>
            <person name="Yin W.L."/>
            <person name="Huang T."/>
            <person name="Niu S.C."/>
            <person name="Liu Z.J."/>
        </authorList>
    </citation>
    <scope>NUCLEOTIDE SEQUENCE [LARGE SCALE GENOMIC DNA]</scope>
    <source>
        <strain evidence="2">Lindl</strain>
    </source>
</reference>
<dbReference type="InterPro" id="IPR001763">
    <property type="entry name" value="Rhodanese-like_dom"/>
</dbReference>
<dbReference type="Pfam" id="PF00581">
    <property type="entry name" value="Rhodanese"/>
    <property type="match status" value="1"/>
</dbReference>
<name>A0AAV7HKP2_DENCH</name>
<dbReference type="CDD" id="cd00158">
    <property type="entry name" value="RHOD"/>
    <property type="match status" value="1"/>
</dbReference>
<dbReference type="SUPFAM" id="SSF52821">
    <property type="entry name" value="Rhodanese/Cell cycle control phosphatase"/>
    <property type="match status" value="1"/>
</dbReference>
<feature type="domain" description="Rhodanese" evidence="1">
    <location>
        <begin position="92"/>
        <end position="225"/>
    </location>
</feature>
<dbReference type="AlphaFoldDB" id="A0AAV7HKP2"/>
<accession>A0AAV7HKP2</accession>
<dbReference type="PROSITE" id="PS50206">
    <property type="entry name" value="RHODANESE_3"/>
    <property type="match status" value="1"/>
</dbReference>
<evidence type="ECO:0000313" key="2">
    <source>
        <dbReference type="EMBL" id="KAH0469666.1"/>
    </source>
</evidence>
<dbReference type="FunFam" id="3.40.250.10:FF:000032">
    <property type="entry name" value="Rhodanese-like domain-containing protein 14, chloroplastic"/>
    <property type="match status" value="1"/>
</dbReference>
<proteinExistence type="predicted"/>
<organism evidence="2 3">
    <name type="scientific">Dendrobium chrysotoxum</name>
    <name type="common">Orchid</name>
    <dbReference type="NCBI Taxonomy" id="161865"/>
    <lineage>
        <taxon>Eukaryota</taxon>
        <taxon>Viridiplantae</taxon>
        <taxon>Streptophyta</taxon>
        <taxon>Embryophyta</taxon>
        <taxon>Tracheophyta</taxon>
        <taxon>Spermatophyta</taxon>
        <taxon>Magnoliopsida</taxon>
        <taxon>Liliopsida</taxon>
        <taxon>Asparagales</taxon>
        <taxon>Orchidaceae</taxon>
        <taxon>Epidendroideae</taxon>
        <taxon>Malaxideae</taxon>
        <taxon>Dendrobiinae</taxon>
        <taxon>Dendrobium</taxon>
    </lineage>
</organism>
<dbReference type="InterPro" id="IPR043186">
    <property type="entry name" value="Str14"/>
</dbReference>